<sequence length="194" mass="21252">MRTATGATVTRLIVLRGNSAAGKSTVAAELRRRYGRGIAVVAQDNLRRVVLREKDVPGGANIGLIDVTARYALDHGYHVIVEGILHAARYGDMLRTLRDDHRGLSDCFYLDVSFAGSMRRHATRPQAAEFGEDEMRAWYVAHDLVPGLDEVVIGEESTLAATVEQVLGETGLLGARRHRSTAKAERPHHRDTGS</sequence>
<dbReference type="EMBL" id="JBHSIY010000006">
    <property type="protein sequence ID" value="MFC4866308.1"/>
    <property type="molecule type" value="Genomic_DNA"/>
</dbReference>
<feature type="compositionally biased region" description="Basic and acidic residues" evidence="1">
    <location>
        <begin position="182"/>
        <end position="194"/>
    </location>
</feature>
<comment type="caution">
    <text evidence="2">The sequence shown here is derived from an EMBL/GenBank/DDBJ whole genome shotgun (WGS) entry which is preliminary data.</text>
</comment>
<keyword evidence="3" id="KW-1185">Reference proteome</keyword>
<gene>
    <name evidence="2" type="ORF">ACFPCZ_06670</name>
</gene>
<keyword evidence="2" id="KW-0418">Kinase</keyword>
<accession>A0ABV9SGB2</accession>
<proteinExistence type="predicted"/>
<dbReference type="Gene3D" id="3.40.50.300">
    <property type="entry name" value="P-loop containing nucleotide triphosphate hydrolases"/>
    <property type="match status" value="1"/>
</dbReference>
<dbReference type="RefSeq" id="WP_344139828.1">
    <property type="nucleotide sequence ID" value="NZ_BAAAQI010000001.1"/>
</dbReference>
<keyword evidence="2" id="KW-0808">Transferase</keyword>
<evidence type="ECO:0000313" key="3">
    <source>
        <dbReference type="Proteomes" id="UP001595858"/>
    </source>
</evidence>
<dbReference type="InterPro" id="IPR027417">
    <property type="entry name" value="P-loop_NTPase"/>
</dbReference>
<organism evidence="2 3">
    <name type="scientific">Streptomonospora arabica</name>
    <dbReference type="NCBI Taxonomy" id="412417"/>
    <lineage>
        <taxon>Bacteria</taxon>
        <taxon>Bacillati</taxon>
        <taxon>Actinomycetota</taxon>
        <taxon>Actinomycetes</taxon>
        <taxon>Streptosporangiales</taxon>
        <taxon>Nocardiopsidaceae</taxon>
        <taxon>Streptomonospora</taxon>
    </lineage>
</organism>
<reference evidence="3" key="1">
    <citation type="journal article" date="2019" name="Int. J. Syst. Evol. Microbiol.">
        <title>The Global Catalogue of Microorganisms (GCM) 10K type strain sequencing project: providing services to taxonomists for standard genome sequencing and annotation.</title>
        <authorList>
            <consortium name="The Broad Institute Genomics Platform"/>
            <consortium name="The Broad Institute Genome Sequencing Center for Infectious Disease"/>
            <person name="Wu L."/>
            <person name="Ma J."/>
        </authorList>
    </citation>
    <scope>NUCLEOTIDE SEQUENCE [LARGE SCALE GENOMIC DNA]</scope>
    <source>
        <strain evidence="3">CGMCC 4.7304</strain>
    </source>
</reference>
<protein>
    <submittedName>
        <fullName evidence="2">Kinase</fullName>
    </submittedName>
</protein>
<dbReference type="GO" id="GO:0016301">
    <property type="term" value="F:kinase activity"/>
    <property type="evidence" value="ECO:0007669"/>
    <property type="project" value="UniProtKB-KW"/>
</dbReference>
<evidence type="ECO:0000256" key="1">
    <source>
        <dbReference type="SAM" id="MobiDB-lite"/>
    </source>
</evidence>
<evidence type="ECO:0000313" key="2">
    <source>
        <dbReference type="EMBL" id="MFC4866308.1"/>
    </source>
</evidence>
<dbReference type="Proteomes" id="UP001595858">
    <property type="component" value="Unassembled WGS sequence"/>
</dbReference>
<dbReference type="Pfam" id="PF13671">
    <property type="entry name" value="AAA_33"/>
    <property type="match status" value="1"/>
</dbReference>
<name>A0ABV9SGB2_9ACTN</name>
<feature type="region of interest" description="Disordered" evidence="1">
    <location>
        <begin position="174"/>
        <end position="194"/>
    </location>
</feature>
<dbReference type="SUPFAM" id="SSF52540">
    <property type="entry name" value="P-loop containing nucleoside triphosphate hydrolases"/>
    <property type="match status" value="1"/>
</dbReference>